<evidence type="ECO:0000313" key="3">
    <source>
        <dbReference type="Proteomes" id="UP000008237"/>
    </source>
</evidence>
<gene>
    <name evidence="2" type="ORF">EAI_10870</name>
</gene>
<proteinExistence type="predicted"/>
<protein>
    <submittedName>
        <fullName evidence="2">Uncharacterized protein</fullName>
    </submittedName>
</protein>
<evidence type="ECO:0000313" key="2">
    <source>
        <dbReference type="EMBL" id="EFN88925.1"/>
    </source>
</evidence>
<sequence>MRREKSGKAIAAVHVSSQYTVAQPPSATERTGCLAGRQASSQASRQGRHEAGRQAGRQTSEQHPLPRVTQIINLAMFSRTFECGFRLETRLCAKISGNVRKRVQPYLRHAAVCLHPAMLLEPEWRVLMT</sequence>
<dbReference type="EMBL" id="GL445887">
    <property type="protein sequence ID" value="EFN88925.1"/>
    <property type="molecule type" value="Genomic_DNA"/>
</dbReference>
<reference evidence="2 3" key="1">
    <citation type="journal article" date="2010" name="Science">
        <title>Genomic comparison of the ants Camponotus floridanus and Harpegnathos saltator.</title>
        <authorList>
            <person name="Bonasio R."/>
            <person name="Zhang G."/>
            <person name="Ye C."/>
            <person name="Mutti N.S."/>
            <person name="Fang X."/>
            <person name="Qin N."/>
            <person name="Donahue G."/>
            <person name="Yang P."/>
            <person name="Li Q."/>
            <person name="Li C."/>
            <person name="Zhang P."/>
            <person name="Huang Z."/>
            <person name="Berger S.L."/>
            <person name="Reinberg D."/>
            <person name="Wang J."/>
            <person name="Liebig J."/>
        </authorList>
    </citation>
    <scope>NUCLEOTIDE SEQUENCE [LARGE SCALE GENOMIC DNA]</scope>
    <source>
        <strain evidence="2 3">R22 G/1</strain>
    </source>
</reference>
<name>E2B5V6_HARSA</name>
<organism evidence="3">
    <name type="scientific">Harpegnathos saltator</name>
    <name type="common">Jerdon's jumping ant</name>
    <dbReference type="NCBI Taxonomy" id="610380"/>
    <lineage>
        <taxon>Eukaryota</taxon>
        <taxon>Metazoa</taxon>
        <taxon>Ecdysozoa</taxon>
        <taxon>Arthropoda</taxon>
        <taxon>Hexapoda</taxon>
        <taxon>Insecta</taxon>
        <taxon>Pterygota</taxon>
        <taxon>Neoptera</taxon>
        <taxon>Endopterygota</taxon>
        <taxon>Hymenoptera</taxon>
        <taxon>Apocrita</taxon>
        <taxon>Aculeata</taxon>
        <taxon>Formicoidea</taxon>
        <taxon>Formicidae</taxon>
        <taxon>Ponerinae</taxon>
        <taxon>Ponerini</taxon>
        <taxon>Harpegnathos</taxon>
    </lineage>
</organism>
<dbReference type="AlphaFoldDB" id="E2B5V6"/>
<evidence type="ECO:0000256" key="1">
    <source>
        <dbReference type="SAM" id="MobiDB-lite"/>
    </source>
</evidence>
<feature type="region of interest" description="Disordered" evidence="1">
    <location>
        <begin position="20"/>
        <end position="65"/>
    </location>
</feature>
<keyword evidence="3" id="KW-1185">Reference proteome</keyword>
<accession>E2B5V6</accession>
<dbReference type="Proteomes" id="UP000008237">
    <property type="component" value="Unassembled WGS sequence"/>
</dbReference>
<dbReference type="InParanoid" id="E2B5V6"/>
<feature type="compositionally biased region" description="Polar residues" evidence="1">
    <location>
        <begin position="20"/>
        <end position="29"/>
    </location>
</feature>